<evidence type="ECO:0000313" key="3">
    <source>
        <dbReference type="EMBL" id="KAK9769739.1"/>
    </source>
</evidence>
<proteinExistence type="predicted"/>
<dbReference type="NCBIfam" id="NF002674">
    <property type="entry name" value="PRK02399.1-2"/>
    <property type="match status" value="1"/>
</dbReference>
<dbReference type="PANTHER" id="PTHR31862">
    <property type="entry name" value="UPF0261 DOMAIN PROTEIN (AFU_ORTHOLOGUE AFUA_1G10120)"/>
    <property type="match status" value="1"/>
</dbReference>
<name>A0ABR2X7I3_9PEZI</name>
<evidence type="ECO:0000259" key="1">
    <source>
        <dbReference type="Pfam" id="PF06792"/>
    </source>
</evidence>
<evidence type="ECO:0000259" key="2">
    <source>
        <dbReference type="Pfam" id="PF23189"/>
    </source>
</evidence>
<dbReference type="InterPro" id="IPR008322">
    <property type="entry name" value="UPF0261"/>
</dbReference>
<sequence length="444" mass="47146">MKDENHATNGPRILLLATCDTKLEEITFIHHRLTSISSYIDPILMDIGRSAVTDSIISIPQPKILSAHTSKVDADLTSLPRDEYSTLMTNAATLFTRQLQTESPLHGVLGIGGSTGSSIIASIMRDAIPIGLPKLLVSTMASGDVGPLVGGVDLTLTYSVTDIAGLTFLSERILGNAAAAMAGMAGAYLEAEGGHHVKDTKERKKRVAVTMFGVTTPGVDAIRSILSQPPHSAEVVVFHATGSGGRAMEALIQQGEFDAIIDLTTTEIADEVGGGILSAGPDRLLAGAQAGIPMIVSVGACDMVNFGPKETMKAGHLDAVDKGERKLYVHNPMVTLLRTTKEENRRIAEFIVGKLRTARRKDLIKVVIPTGAVSMISGTGGPFEDREADEELFKGLENGLEGAGIEVVRFDGLGVNDNEFAKRVIEALVEVQGAHSKEQYTKLS</sequence>
<dbReference type="PANTHER" id="PTHR31862:SF1">
    <property type="entry name" value="UPF0261 DOMAIN PROTEIN (AFU_ORTHOLOGUE AFUA_1G10120)"/>
    <property type="match status" value="1"/>
</dbReference>
<feature type="domain" description="UPF0261" evidence="2">
    <location>
        <begin position="204"/>
        <end position="431"/>
    </location>
</feature>
<organism evidence="3 4">
    <name type="scientific">Seiridium cardinale</name>
    <dbReference type="NCBI Taxonomy" id="138064"/>
    <lineage>
        <taxon>Eukaryota</taxon>
        <taxon>Fungi</taxon>
        <taxon>Dikarya</taxon>
        <taxon>Ascomycota</taxon>
        <taxon>Pezizomycotina</taxon>
        <taxon>Sordariomycetes</taxon>
        <taxon>Xylariomycetidae</taxon>
        <taxon>Amphisphaeriales</taxon>
        <taxon>Sporocadaceae</taxon>
        <taxon>Seiridium</taxon>
    </lineage>
</organism>
<dbReference type="Pfam" id="PF23189">
    <property type="entry name" value="UPF0261_C"/>
    <property type="match status" value="1"/>
</dbReference>
<protein>
    <submittedName>
        <fullName evidence="3">UPF0261 domain protein</fullName>
    </submittedName>
</protein>
<keyword evidence="4" id="KW-1185">Reference proteome</keyword>
<dbReference type="CDD" id="cd15488">
    <property type="entry name" value="Tm-1-like"/>
    <property type="match status" value="1"/>
</dbReference>
<feature type="domain" description="UPF0261" evidence="1">
    <location>
        <begin position="11"/>
        <end position="188"/>
    </location>
</feature>
<accession>A0ABR2X7I3</accession>
<gene>
    <name evidence="3" type="ORF">SCAR479_13576</name>
</gene>
<dbReference type="InterPro" id="IPR056778">
    <property type="entry name" value="UPF0261_C"/>
</dbReference>
<evidence type="ECO:0000313" key="4">
    <source>
        <dbReference type="Proteomes" id="UP001465668"/>
    </source>
</evidence>
<dbReference type="EMBL" id="JARVKM010000112">
    <property type="protein sequence ID" value="KAK9769739.1"/>
    <property type="molecule type" value="Genomic_DNA"/>
</dbReference>
<dbReference type="InterPro" id="IPR044122">
    <property type="entry name" value="UPF0261_N"/>
</dbReference>
<reference evidence="3 4" key="1">
    <citation type="submission" date="2024-02" db="EMBL/GenBank/DDBJ databases">
        <title>First draft genome assembly of two strains of Seiridium cardinale.</title>
        <authorList>
            <person name="Emiliani G."/>
            <person name="Scali E."/>
        </authorList>
    </citation>
    <scope>NUCLEOTIDE SEQUENCE [LARGE SCALE GENOMIC DNA]</scope>
    <source>
        <strain evidence="3 4">BM-138-000479</strain>
    </source>
</reference>
<dbReference type="Gene3D" id="3.40.50.12020">
    <property type="entry name" value="Uncharacterised protein family UPF0261, NN domain"/>
    <property type="match status" value="1"/>
</dbReference>
<dbReference type="Pfam" id="PF06792">
    <property type="entry name" value="UPF0261"/>
    <property type="match status" value="1"/>
</dbReference>
<dbReference type="InterPro" id="IPR051353">
    <property type="entry name" value="Tobamovirus_resist_UPF0261"/>
</dbReference>
<dbReference type="PIRSF" id="PIRSF033271">
    <property type="entry name" value="UCP033271"/>
    <property type="match status" value="1"/>
</dbReference>
<dbReference type="Proteomes" id="UP001465668">
    <property type="component" value="Unassembled WGS sequence"/>
</dbReference>
<dbReference type="Gene3D" id="3.40.50.12030">
    <property type="entry name" value="Uncharacterised protein family UPF0261, NC domain"/>
    <property type="match status" value="1"/>
</dbReference>
<comment type="caution">
    <text evidence="3">The sequence shown here is derived from an EMBL/GenBank/DDBJ whole genome shotgun (WGS) entry which is preliminary data.</text>
</comment>